<evidence type="ECO:0000313" key="4">
    <source>
        <dbReference type="Proteomes" id="UP000053300"/>
    </source>
</evidence>
<evidence type="ECO:0000256" key="1">
    <source>
        <dbReference type="SAM" id="Coils"/>
    </source>
</evidence>
<dbReference type="Pfam" id="PF01590">
    <property type="entry name" value="GAF"/>
    <property type="match status" value="1"/>
</dbReference>
<keyword evidence="1" id="KW-0175">Coiled coil</keyword>
<evidence type="ECO:0000313" key="3">
    <source>
        <dbReference type="EMBL" id="KUF38848.1"/>
    </source>
</evidence>
<feature type="coiled-coil region" evidence="1">
    <location>
        <begin position="230"/>
        <end position="257"/>
    </location>
</feature>
<dbReference type="EMBL" id="LPXH01000038">
    <property type="protein sequence ID" value="KUF38848.1"/>
    <property type="molecule type" value="Genomic_DNA"/>
</dbReference>
<dbReference type="SUPFAM" id="SSF55781">
    <property type="entry name" value="GAF domain-like"/>
    <property type="match status" value="1"/>
</dbReference>
<proteinExistence type="predicted"/>
<dbReference type="RefSeq" id="WP_058880453.1">
    <property type="nucleotide sequence ID" value="NZ_LPXH01000038.1"/>
</dbReference>
<organism evidence="3 4">
    <name type="scientific">Comamonas kerstersii</name>
    <dbReference type="NCBI Taxonomy" id="225992"/>
    <lineage>
        <taxon>Bacteria</taxon>
        <taxon>Pseudomonadati</taxon>
        <taxon>Pseudomonadota</taxon>
        <taxon>Betaproteobacteria</taxon>
        <taxon>Burkholderiales</taxon>
        <taxon>Comamonadaceae</taxon>
        <taxon>Comamonas</taxon>
    </lineage>
</organism>
<dbReference type="Proteomes" id="UP000053300">
    <property type="component" value="Unassembled WGS sequence"/>
</dbReference>
<dbReference type="Gene3D" id="3.30.450.40">
    <property type="match status" value="1"/>
</dbReference>
<accession>A0A0W7YUW5</accession>
<reference evidence="3 4" key="1">
    <citation type="submission" date="2015-12" db="EMBL/GenBank/DDBJ databases">
        <title>Complete genome sequence of a multi-drug resistant strain Acidovorax sp. 12322-1.</title>
        <authorList>
            <person name="Ming D."/>
            <person name="Wang M."/>
            <person name="Hu S."/>
            <person name="Zhou Y."/>
            <person name="Jiang T."/>
        </authorList>
    </citation>
    <scope>NUCLEOTIDE SEQUENCE [LARGE SCALE GENOMIC DNA]</scope>
    <source>
        <strain evidence="3 4">12322-1</strain>
    </source>
</reference>
<dbReference type="STRING" id="225992.B5M06_13750"/>
<dbReference type="SMART" id="SM00065">
    <property type="entry name" value="GAF"/>
    <property type="match status" value="1"/>
</dbReference>
<keyword evidence="4" id="KW-1185">Reference proteome</keyword>
<dbReference type="InterPro" id="IPR029016">
    <property type="entry name" value="GAF-like_dom_sf"/>
</dbReference>
<gene>
    <name evidence="3" type="ORF">AS359_08160</name>
</gene>
<dbReference type="InterPro" id="IPR003018">
    <property type="entry name" value="GAF"/>
</dbReference>
<dbReference type="PANTHER" id="PTHR43102">
    <property type="entry name" value="SLR1143 PROTEIN"/>
    <property type="match status" value="1"/>
</dbReference>
<comment type="caution">
    <text evidence="3">The sequence shown here is derived from an EMBL/GenBank/DDBJ whole genome shotgun (WGS) entry which is preliminary data.</text>
</comment>
<protein>
    <recommendedName>
        <fullName evidence="2">GAF domain-containing protein</fullName>
    </recommendedName>
</protein>
<sequence length="264" mass="29257">MAQEATQGWGDVQWLVVSVFHSQPQPMVRQLLRRVRRRYPHTQIILALWNAGPDVLTEESLARMGAASVVTSLQELLLRLQQLVSPEQGQQGYMPDSDAERVQALQRSGLRSPSLLPAYKEAVLKAANAFHVKYAQVSLVDHEWVHTPGSLLAHDHAPDELPGLARDISICSYVVHDGEALVVEDVARDPRFADNPALQEAEVKFYAGVPLRNRQGDVLGTLCIMDEAPRQMAEGEMDVLQEMAKELEEALRIASQDKGSTANP</sequence>
<evidence type="ECO:0000259" key="2">
    <source>
        <dbReference type="SMART" id="SM00065"/>
    </source>
</evidence>
<name>A0A0W7YUW5_9BURK</name>
<feature type="domain" description="GAF" evidence="2">
    <location>
        <begin position="114"/>
        <end position="261"/>
    </location>
</feature>
<dbReference type="AlphaFoldDB" id="A0A0W7YUW5"/>
<dbReference type="PANTHER" id="PTHR43102:SF2">
    <property type="entry name" value="GAF DOMAIN-CONTAINING PROTEIN"/>
    <property type="match status" value="1"/>
</dbReference>